<evidence type="ECO:0000313" key="2">
    <source>
        <dbReference type="EMBL" id="PTQ44936.1"/>
    </source>
</evidence>
<dbReference type="InterPro" id="IPR044171">
    <property type="entry name" value="LAX2-like"/>
</dbReference>
<evidence type="ECO:0000256" key="1">
    <source>
        <dbReference type="SAM" id="MobiDB-lite"/>
    </source>
</evidence>
<evidence type="ECO:0000313" key="3">
    <source>
        <dbReference type="Proteomes" id="UP000244005"/>
    </source>
</evidence>
<accession>A0A2R6XFQ2</accession>
<feature type="compositionally biased region" description="Low complexity" evidence="1">
    <location>
        <begin position="239"/>
        <end position="259"/>
    </location>
</feature>
<dbReference type="GO" id="GO:0005634">
    <property type="term" value="C:nucleus"/>
    <property type="evidence" value="ECO:0000318"/>
    <property type="project" value="GO_Central"/>
</dbReference>
<reference evidence="3" key="1">
    <citation type="journal article" date="2017" name="Cell">
        <title>Insights into land plant evolution garnered from the Marchantia polymorpha genome.</title>
        <authorList>
            <person name="Bowman J.L."/>
            <person name="Kohchi T."/>
            <person name="Yamato K.T."/>
            <person name="Jenkins J."/>
            <person name="Shu S."/>
            <person name="Ishizaki K."/>
            <person name="Yamaoka S."/>
            <person name="Nishihama R."/>
            <person name="Nakamura Y."/>
            <person name="Berger F."/>
            <person name="Adam C."/>
            <person name="Aki S.S."/>
            <person name="Althoff F."/>
            <person name="Araki T."/>
            <person name="Arteaga-Vazquez M.A."/>
            <person name="Balasubrmanian S."/>
            <person name="Barry K."/>
            <person name="Bauer D."/>
            <person name="Boehm C.R."/>
            <person name="Briginshaw L."/>
            <person name="Caballero-Perez J."/>
            <person name="Catarino B."/>
            <person name="Chen F."/>
            <person name="Chiyoda S."/>
            <person name="Chovatia M."/>
            <person name="Davies K.M."/>
            <person name="Delmans M."/>
            <person name="Demura T."/>
            <person name="Dierschke T."/>
            <person name="Dolan L."/>
            <person name="Dorantes-Acosta A.E."/>
            <person name="Eklund D.M."/>
            <person name="Florent S.N."/>
            <person name="Flores-Sandoval E."/>
            <person name="Fujiyama A."/>
            <person name="Fukuzawa H."/>
            <person name="Galik B."/>
            <person name="Grimanelli D."/>
            <person name="Grimwood J."/>
            <person name="Grossniklaus U."/>
            <person name="Hamada T."/>
            <person name="Haseloff J."/>
            <person name="Hetherington A.J."/>
            <person name="Higo A."/>
            <person name="Hirakawa Y."/>
            <person name="Hundley H.N."/>
            <person name="Ikeda Y."/>
            <person name="Inoue K."/>
            <person name="Inoue S.I."/>
            <person name="Ishida S."/>
            <person name="Jia Q."/>
            <person name="Kakita M."/>
            <person name="Kanazawa T."/>
            <person name="Kawai Y."/>
            <person name="Kawashima T."/>
            <person name="Kennedy M."/>
            <person name="Kinose K."/>
            <person name="Kinoshita T."/>
            <person name="Kohara Y."/>
            <person name="Koide E."/>
            <person name="Komatsu K."/>
            <person name="Kopischke S."/>
            <person name="Kubo M."/>
            <person name="Kyozuka J."/>
            <person name="Lagercrantz U."/>
            <person name="Lin S.S."/>
            <person name="Lindquist E."/>
            <person name="Lipzen A.M."/>
            <person name="Lu C.W."/>
            <person name="De Luna E."/>
            <person name="Martienssen R.A."/>
            <person name="Minamino N."/>
            <person name="Mizutani M."/>
            <person name="Mizutani M."/>
            <person name="Mochizuki N."/>
            <person name="Monte I."/>
            <person name="Mosher R."/>
            <person name="Nagasaki H."/>
            <person name="Nakagami H."/>
            <person name="Naramoto S."/>
            <person name="Nishitani K."/>
            <person name="Ohtani M."/>
            <person name="Okamoto T."/>
            <person name="Okumura M."/>
            <person name="Phillips J."/>
            <person name="Pollak B."/>
            <person name="Reinders A."/>
            <person name="Rovekamp M."/>
            <person name="Sano R."/>
            <person name="Sawa S."/>
            <person name="Schmid M.W."/>
            <person name="Shirakawa M."/>
            <person name="Solano R."/>
            <person name="Spunde A."/>
            <person name="Suetsugu N."/>
            <person name="Sugano S."/>
            <person name="Sugiyama A."/>
            <person name="Sun R."/>
            <person name="Suzuki Y."/>
            <person name="Takenaka M."/>
            <person name="Takezawa D."/>
            <person name="Tomogane H."/>
            <person name="Tsuzuki M."/>
            <person name="Ueda T."/>
            <person name="Umeda M."/>
            <person name="Ward J.M."/>
            <person name="Watanabe Y."/>
            <person name="Yazaki K."/>
            <person name="Yokoyama R."/>
            <person name="Yoshitake Y."/>
            <person name="Yotsui I."/>
            <person name="Zachgo S."/>
            <person name="Schmutz J."/>
        </authorList>
    </citation>
    <scope>NUCLEOTIDE SEQUENCE [LARGE SCALE GENOMIC DNA]</scope>
    <source>
        <strain evidence="3">Tak-1</strain>
    </source>
</reference>
<feature type="region of interest" description="Disordered" evidence="1">
    <location>
        <begin position="135"/>
        <end position="213"/>
    </location>
</feature>
<dbReference type="GO" id="GO:0006355">
    <property type="term" value="P:regulation of DNA-templated transcription"/>
    <property type="evidence" value="ECO:0000318"/>
    <property type="project" value="GO_Central"/>
</dbReference>
<organism evidence="2 3">
    <name type="scientific">Marchantia polymorpha</name>
    <name type="common">Common liverwort</name>
    <name type="synonym">Marchantia aquatica</name>
    <dbReference type="NCBI Taxonomy" id="3197"/>
    <lineage>
        <taxon>Eukaryota</taxon>
        <taxon>Viridiplantae</taxon>
        <taxon>Streptophyta</taxon>
        <taxon>Embryophyta</taxon>
        <taxon>Marchantiophyta</taxon>
        <taxon>Marchantiopsida</taxon>
        <taxon>Marchantiidae</taxon>
        <taxon>Marchantiales</taxon>
        <taxon>Marchantiaceae</taxon>
        <taxon>Marchantia</taxon>
    </lineage>
</organism>
<gene>
    <name evidence="2" type="ORF">MARPO_0016s0017</name>
</gene>
<dbReference type="OrthoDB" id="1932457at2759"/>
<name>A0A2R6XFQ2_MARPO</name>
<feature type="compositionally biased region" description="Low complexity" evidence="1">
    <location>
        <begin position="292"/>
        <end position="310"/>
    </location>
</feature>
<feature type="region of interest" description="Disordered" evidence="1">
    <location>
        <begin position="1213"/>
        <end position="1242"/>
    </location>
</feature>
<keyword evidence="3" id="KW-1185">Reference proteome</keyword>
<dbReference type="PANTHER" id="PTHR47290">
    <property type="entry name" value="RING FINGER PROTEIN"/>
    <property type="match status" value="1"/>
</dbReference>
<feature type="compositionally biased region" description="Low complexity" evidence="1">
    <location>
        <begin position="590"/>
        <end position="608"/>
    </location>
</feature>
<dbReference type="Gene3D" id="3.10.20.90">
    <property type="entry name" value="Phosphatidylinositol 3-kinase Catalytic Subunit, Chain A, domain 1"/>
    <property type="match status" value="1"/>
</dbReference>
<feature type="region of interest" description="Disordered" evidence="1">
    <location>
        <begin position="914"/>
        <end position="934"/>
    </location>
</feature>
<dbReference type="AlphaFoldDB" id="A0A2R6XFQ2"/>
<feature type="compositionally biased region" description="Low complexity" evidence="1">
    <location>
        <begin position="625"/>
        <end position="639"/>
    </location>
</feature>
<feature type="region of interest" description="Disordered" evidence="1">
    <location>
        <begin position="477"/>
        <end position="511"/>
    </location>
</feature>
<feature type="compositionally biased region" description="Low complexity" evidence="1">
    <location>
        <begin position="914"/>
        <end position="927"/>
    </location>
</feature>
<evidence type="ECO:0008006" key="4">
    <source>
        <dbReference type="Google" id="ProtNLM"/>
    </source>
</evidence>
<feature type="compositionally biased region" description="Low complexity" evidence="1">
    <location>
        <begin position="145"/>
        <end position="158"/>
    </location>
</feature>
<feature type="region of interest" description="Disordered" evidence="1">
    <location>
        <begin position="536"/>
        <end position="670"/>
    </location>
</feature>
<dbReference type="EMBL" id="KZ772688">
    <property type="protein sequence ID" value="PTQ44936.1"/>
    <property type="molecule type" value="Genomic_DNA"/>
</dbReference>
<feature type="region of interest" description="Disordered" evidence="1">
    <location>
        <begin position="238"/>
        <end position="372"/>
    </location>
</feature>
<protein>
    <recommendedName>
        <fullName evidence="4">Ubiquitin-like domain-containing protein</fullName>
    </recommendedName>
</protein>
<feature type="compositionally biased region" description="Polar residues" evidence="1">
    <location>
        <begin position="1213"/>
        <end position="1225"/>
    </location>
</feature>
<feature type="compositionally biased region" description="Low complexity" evidence="1">
    <location>
        <begin position="537"/>
        <end position="557"/>
    </location>
</feature>
<dbReference type="Proteomes" id="UP000244005">
    <property type="component" value="Unassembled WGS sequence"/>
</dbReference>
<proteinExistence type="predicted"/>
<dbReference type="PANTHER" id="PTHR47290:SF4">
    <property type="entry name" value="RING FINGER PROTEIN"/>
    <property type="match status" value="1"/>
</dbReference>
<sequence>MKHAVHNIITPACRTNGVPERHVARATQARFVDAGAGPAAVAAAAAGGGGGGGFRDIFGTDESLTGANRSRSEVHLAPWITKRKYEDMTSSRVDEVEAENDHELSSKLSFFRENKRRKPPEAGDLMLMQVHVKVQDQSEDECQVRTRGSSPRSGSTSRVVITPEACGESDLTAETLMAEESSRSSNNDGSSKFESAAESVSKGSTREPRSGSSLRVLHSFLDQPEGHGEVRIPFSDTLASPAQAHQSRQQQQQQQQAAPARKDDHISLSYGGHMESMNQPGTEGVAKLEPASFRSLASSEQQSSAAAAPAWGSNKTEQWLQLGVGSTSGSGSSRNTPPSNRLNPGAEHRRESPPFQQANADRPHGKRKNPSLDFQISESRDAESLSENTNMAAAIQWQAQRGPMPRKFEPNIDSASTLTPPPAYVSLPASSFSRTTTGVAEMGGPNYNLEKDLCLFGNLVTAPSPQLVWPRCSRMSEESSRSSNNDGSSKFESAAESVSKGSTREPRSGSSLRVLHSFLDQPEGHGEVRIPFSDTLASPAQAHQSRQQQQQQQQAAPARKDDHISLSYGGHMESMNQPGTEGVAKLEPASFRSLASSEQQSSAAAAPAWGSNKTEQWLQLGVGSTSGSGSSRNTPPSNRLNPGAEHRRESPPFQQANADRPHGKRKNPSLDFQISESRDAESLSENTNMAAAIQWQAQRGPMPRKFEPNIDSASTLTPPPAYVSLPASSFSRTTTGVAEMGGPNYNLEKDLCLFGNLVTAPSPQLVLAPGAPGPLARDLAGNASERNLGTMSSLLAGSLDPRHPAADPHGGKYPMGAENLLLGGGAGGAKAGIFSRAVPFLPRSGEDVQFKSPQHSATDHSQQFQRGNRQSALAALMQSSEDQRQAAGHAWLSPSDSAQKLIPLANNFQGWSSDMSTSSVTRSGTGSDQAAVERHPNQVDLQLQRASDEWGNLFKRVSPNMLFPSQVQLPDGSSRMLNLDKNAAAAAASQEALDHMDAFKRAIKIQNRPQSQWNTPEPTSLGAVANWCLNGGKPLPGPRAEKLEAYSGERAGMSPMLPDRLPVQGRYQDIEQILSTKQASQRQSWQPAAGQPKLQHGNVNILRGSRSAAPSVSKPRFQVLPPVSRGTSQAGLWFILQSAAENQNDEAGLPQITKAYLRIKDGKMPVSAVKKYLATKLGLASEAEVEITCRGQPVVPNLPLQHVRDVIWYSNLNPSKDQTTTTTGSGDRDESTSADQRVRPAANCNPAMFSKDVVMVLTYRRHPRTMPPQHC</sequence>
<feature type="compositionally biased region" description="Low complexity" evidence="1">
    <location>
        <begin position="327"/>
        <end position="341"/>
    </location>
</feature>